<dbReference type="AlphaFoldDB" id="A0A9P5YAS4"/>
<organism evidence="1 2">
    <name type="scientific">Collybia nuda</name>
    <dbReference type="NCBI Taxonomy" id="64659"/>
    <lineage>
        <taxon>Eukaryota</taxon>
        <taxon>Fungi</taxon>
        <taxon>Dikarya</taxon>
        <taxon>Basidiomycota</taxon>
        <taxon>Agaricomycotina</taxon>
        <taxon>Agaricomycetes</taxon>
        <taxon>Agaricomycetidae</taxon>
        <taxon>Agaricales</taxon>
        <taxon>Tricholomatineae</taxon>
        <taxon>Clitocybaceae</taxon>
        <taxon>Collybia</taxon>
    </lineage>
</organism>
<accession>A0A9P5YAS4</accession>
<protein>
    <submittedName>
        <fullName evidence="1">Uncharacterized protein</fullName>
    </submittedName>
</protein>
<reference evidence="1" key="1">
    <citation type="submission" date="2020-11" db="EMBL/GenBank/DDBJ databases">
        <authorList>
            <consortium name="DOE Joint Genome Institute"/>
            <person name="Ahrendt S."/>
            <person name="Riley R."/>
            <person name="Andreopoulos W."/>
            <person name="Labutti K."/>
            <person name="Pangilinan J."/>
            <person name="Ruiz-Duenas F.J."/>
            <person name="Barrasa J.M."/>
            <person name="Sanchez-Garcia M."/>
            <person name="Camarero S."/>
            <person name="Miyauchi S."/>
            <person name="Serrano A."/>
            <person name="Linde D."/>
            <person name="Babiker R."/>
            <person name="Drula E."/>
            <person name="Ayuso-Fernandez I."/>
            <person name="Pacheco R."/>
            <person name="Padilla G."/>
            <person name="Ferreira P."/>
            <person name="Barriuso J."/>
            <person name="Kellner H."/>
            <person name="Castanera R."/>
            <person name="Alfaro M."/>
            <person name="Ramirez L."/>
            <person name="Pisabarro A.G."/>
            <person name="Kuo A."/>
            <person name="Tritt A."/>
            <person name="Lipzen A."/>
            <person name="He G."/>
            <person name="Yan M."/>
            <person name="Ng V."/>
            <person name="Cullen D."/>
            <person name="Martin F."/>
            <person name="Rosso M.-N."/>
            <person name="Henrissat B."/>
            <person name="Hibbett D."/>
            <person name="Martinez A.T."/>
            <person name="Grigoriev I.V."/>
        </authorList>
    </citation>
    <scope>NUCLEOTIDE SEQUENCE</scope>
    <source>
        <strain evidence="1">CBS 247.69</strain>
    </source>
</reference>
<evidence type="ECO:0000313" key="1">
    <source>
        <dbReference type="EMBL" id="KAF9466503.1"/>
    </source>
</evidence>
<evidence type="ECO:0000313" key="2">
    <source>
        <dbReference type="Proteomes" id="UP000807353"/>
    </source>
</evidence>
<dbReference type="EMBL" id="MU150241">
    <property type="protein sequence ID" value="KAF9466503.1"/>
    <property type="molecule type" value="Genomic_DNA"/>
</dbReference>
<comment type="caution">
    <text evidence="1">The sequence shown here is derived from an EMBL/GenBank/DDBJ whole genome shotgun (WGS) entry which is preliminary data.</text>
</comment>
<proteinExistence type="predicted"/>
<keyword evidence="2" id="KW-1185">Reference proteome</keyword>
<name>A0A9P5YAS4_9AGAR</name>
<gene>
    <name evidence="1" type="ORF">BDZ94DRAFT_1251075</name>
</gene>
<dbReference type="Proteomes" id="UP000807353">
    <property type="component" value="Unassembled WGS sequence"/>
</dbReference>
<sequence length="76" mass="8769">MTRLHYRPSEAWEILFQSVSSHLIRILTCCCLLSCAGPRARLLARALRNYFVQNVYTTNVLGYLSSVEKRGLRNTH</sequence>